<feature type="domain" description="Beta-Casp" evidence="3">
    <location>
        <begin position="253"/>
        <end position="376"/>
    </location>
</feature>
<reference evidence="4" key="1">
    <citation type="submission" date="2019-10" db="EMBL/GenBank/DDBJ databases">
        <title>Metagenomic sequencing of thiosulfate-disproportionating enrichment culture.</title>
        <authorList>
            <person name="Umezawa K."/>
            <person name="Kojima H."/>
            <person name="Fukui M."/>
        </authorList>
    </citation>
    <scope>NUCLEOTIDE SEQUENCE</scope>
    <source>
        <strain evidence="4">45J</strain>
    </source>
</reference>
<dbReference type="InterPro" id="IPR011108">
    <property type="entry name" value="RMMBL"/>
</dbReference>
<accession>A0A5J4L5T9</accession>
<protein>
    <submittedName>
        <fullName evidence="4">MBL fold hydrolase</fullName>
    </submittedName>
</protein>
<dbReference type="Gene3D" id="3.60.15.10">
    <property type="entry name" value="Ribonuclease Z/Hydroxyacylglutathione hydrolase-like"/>
    <property type="match status" value="1"/>
</dbReference>
<dbReference type="InterPro" id="IPR036866">
    <property type="entry name" value="RibonucZ/Hydroxyglut_hydro"/>
</dbReference>
<comment type="caution">
    <text evidence="4">The sequence shown here is derived from an EMBL/GenBank/DDBJ whole genome shotgun (WGS) entry which is preliminary data.</text>
</comment>
<dbReference type="InterPro" id="IPR001279">
    <property type="entry name" value="Metallo-B-lactamas"/>
</dbReference>
<organism evidence="4">
    <name type="scientific">hot springs metagenome</name>
    <dbReference type="NCBI Taxonomy" id="433727"/>
    <lineage>
        <taxon>unclassified sequences</taxon>
        <taxon>metagenomes</taxon>
        <taxon>ecological metagenomes</taxon>
    </lineage>
</organism>
<dbReference type="InterPro" id="IPR050698">
    <property type="entry name" value="MBL"/>
</dbReference>
<dbReference type="Pfam" id="PF00753">
    <property type="entry name" value="Lactamase_B"/>
    <property type="match status" value="1"/>
</dbReference>
<name>A0A5J4L5T9_9ZZZZ</name>
<dbReference type="GO" id="GO:0016787">
    <property type="term" value="F:hydrolase activity"/>
    <property type="evidence" value="ECO:0007669"/>
    <property type="project" value="UniProtKB-KW"/>
</dbReference>
<evidence type="ECO:0000313" key="4">
    <source>
        <dbReference type="EMBL" id="GER94231.1"/>
    </source>
</evidence>
<sequence>MKIRFLGGVRTVTGTCFHISVNNMQMLIDCGMYQGENADEINKISFNFKPENINYLFLTHAHIDHSGLIPKLVKDGFKGRILTTSATADLSEIMLYDSAHIQEKDAEWLTKKALRKGINAVFEPLYTVQDVKTSIPMFERKSYGKVEHIGKGVKYRFIDAGHILGSATLELWYQDSPIEKRIVFSGDIGKKGNPIINDPQHVETADYVVIESTYGNRMHKSIEESIDELVEAIMITFKKGGNVLIPAFAVGRTQDILYTLNKLVKQERLYNLHVYVDSPLAEDATKVYLAHPECFDEEAMKMLNKKNDTALHLHFTHSIEDSMRINKIKSGAIIIAGSGMCDGGRIQHHFKHNLWRSECSVIFVGFQAKGTLGRKIIEGAKIVHVLGEDIAVKAKIYTIGGFSAHADQKELLDWLGVFSNKPEVFIVHGEENVSIEFENIVKKKFGFVTHVPEKGEEFEI</sequence>
<dbReference type="Pfam" id="PF07521">
    <property type="entry name" value="RMMBL"/>
    <property type="match status" value="1"/>
</dbReference>
<dbReference type="SUPFAM" id="SSF56281">
    <property type="entry name" value="Metallo-hydrolase/oxidoreductase"/>
    <property type="match status" value="1"/>
</dbReference>
<dbReference type="Gene3D" id="3.40.50.10890">
    <property type="match status" value="1"/>
</dbReference>
<gene>
    <name evidence="4" type="ORF">A45J_1991</name>
</gene>
<dbReference type="SMART" id="SM01027">
    <property type="entry name" value="Beta-Casp"/>
    <property type="match status" value="1"/>
</dbReference>
<dbReference type="EMBL" id="BLAB01000001">
    <property type="protein sequence ID" value="GER94231.1"/>
    <property type="molecule type" value="Genomic_DNA"/>
</dbReference>
<dbReference type="PANTHER" id="PTHR11203:SF37">
    <property type="entry name" value="INTEGRATOR COMPLEX SUBUNIT 11"/>
    <property type="match status" value="1"/>
</dbReference>
<feature type="domain" description="Metallo-beta-lactamase" evidence="2">
    <location>
        <begin position="13"/>
        <end position="233"/>
    </location>
</feature>
<dbReference type="AlphaFoldDB" id="A0A5J4L5T9"/>
<dbReference type="PANTHER" id="PTHR11203">
    <property type="entry name" value="CLEAVAGE AND POLYADENYLATION SPECIFICITY FACTOR FAMILY MEMBER"/>
    <property type="match status" value="1"/>
</dbReference>
<dbReference type="SMART" id="SM00849">
    <property type="entry name" value="Lactamase_B"/>
    <property type="match status" value="1"/>
</dbReference>
<keyword evidence="1 4" id="KW-0378">Hydrolase</keyword>
<evidence type="ECO:0000259" key="3">
    <source>
        <dbReference type="SMART" id="SM01027"/>
    </source>
</evidence>
<dbReference type="InterPro" id="IPR022712">
    <property type="entry name" value="Beta_Casp"/>
</dbReference>
<evidence type="ECO:0000256" key="1">
    <source>
        <dbReference type="ARBA" id="ARBA00022801"/>
    </source>
</evidence>
<dbReference type="GO" id="GO:0004521">
    <property type="term" value="F:RNA endonuclease activity"/>
    <property type="evidence" value="ECO:0007669"/>
    <property type="project" value="TreeGrafter"/>
</dbReference>
<proteinExistence type="predicted"/>
<dbReference type="CDD" id="cd16295">
    <property type="entry name" value="TTHA0252-CPSF-like_MBL-fold"/>
    <property type="match status" value="1"/>
</dbReference>
<evidence type="ECO:0000259" key="2">
    <source>
        <dbReference type="SMART" id="SM00849"/>
    </source>
</evidence>
<dbReference type="Pfam" id="PF10996">
    <property type="entry name" value="Beta-Casp"/>
    <property type="match status" value="1"/>
</dbReference>